<organism evidence="2">
    <name type="scientific">Ajellomyces dermatitidis (strain ATCC 18188 / CBS 674.68)</name>
    <name type="common">Blastomyces dermatitidis</name>
    <dbReference type="NCBI Taxonomy" id="653446"/>
    <lineage>
        <taxon>Eukaryota</taxon>
        <taxon>Fungi</taxon>
        <taxon>Dikarya</taxon>
        <taxon>Ascomycota</taxon>
        <taxon>Pezizomycotina</taxon>
        <taxon>Eurotiomycetes</taxon>
        <taxon>Eurotiomycetidae</taxon>
        <taxon>Onygenales</taxon>
        <taxon>Ajellomycetaceae</taxon>
        <taxon>Blastomyces</taxon>
    </lineage>
</organism>
<dbReference type="OrthoDB" id="4176059at2759"/>
<dbReference type="InterPro" id="IPR054208">
    <property type="entry name" value="DUF6914"/>
</dbReference>
<dbReference type="HOGENOM" id="CLU_095741_5_0_1"/>
<keyword evidence="1" id="KW-0472">Membrane</keyword>
<evidence type="ECO:0000313" key="2">
    <source>
        <dbReference type="EMBL" id="EGE80906.2"/>
    </source>
</evidence>
<accession>F2TCE3</accession>
<keyword evidence="1" id="KW-1133">Transmembrane helix</keyword>
<protein>
    <submittedName>
        <fullName evidence="2">Uncharacterized protein</fullName>
    </submittedName>
</protein>
<dbReference type="AlphaFoldDB" id="F2TCE3"/>
<dbReference type="Pfam" id="PF21858">
    <property type="entry name" value="DUF6914"/>
    <property type="match status" value="1"/>
</dbReference>
<keyword evidence="1" id="KW-0812">Transmembrane</keyword>
<name>F2TCE3_AJEDA</name>
<proteinExistence type="predicted"/>
<feature type="transmembrane region" description="Helical" evidence="1">
    <location>
        <begin position="151"/>
        <end position="175"/>
    </location>
</feature>
<evidence type="ECO:0000256" key="1">
    <source>
        <dbReference type="SAM" id="Phobius"/>
    </source>
</evidence>
<dbReference type="Proteomes" id="UP000007802">
    <property type="component" value="Unassembled WGS sequence"/>
</dbReference>
<dbReference type="EMBL" id="GG749423">
    <property type="protein sequence ID" value="EGE80906.2"/>
    <property type="molecule type" value="Genomic_DNA"/>
</dbReference>
<reference evidence="2" key="1">
    <citation type="submission" date="2010-03" db="EMBL/GenBank/DDBJ databases">
        <title>Annotation of Blastomyces dermatitidis strain ATCC 18188.</title>
        <authorList>
            <consortium name="The Broad Institute Genome Sequencing Platform"/>
            <consortium name="Broad Institute Genome Sequencing Center for Infectious Disease."/>
            <person name="Cuomo C."/>
            <person name="Klein B."/>
            <person name="Sullivan T."/>
            <person name="Heitman J."/>
            <person name="Young S."/>
            <person name="Zeng Q."/>
            <person name="Gargeya S."/>
            <person name="Alvarado L."/>
            <person name="Berlin A.M."/>
            <person name="Chapman S.B."/>
            <person name="Chen Z."/>
            <person name="Freedman E."/>
            <person name="Gellesch M."/>
            <person name="Goldberg J."/>
            <person name="Griggs A."/>
            <person name="Gujja S."/>
            <person name="Heilman E."/>
            <person name="Heiman D."/>
            <person name="Howarth C."/>
            <person name="Mehta T."/>
            <person name="Neiman D."/>
            <person name="Pearson M."/>
            <person name="Roberts A."/>
            <person name="Saif S."/>
            <person name="Shea T."/>
            <person name="Shenoy N."/>
            <person name="Sisk P."/>
            <person name="Stolte C."/>
            <person name="Sykes S."/>
            <person name="White J."/>
            <person name="Yandava C."/>
            <person name="Haas B."/>
            <person name="Nusbaum C."/>
            <person name="Birren B."/>
        </authorList>
    </citation>
    <scope>NUCLEOTIDE SEQUENCE [LARGE SCALE GENOMIC DNA]</scope>
    <source>
        <strain evidence="2">ATCC 18188</strain>
    </source>
</reference>
<gene>
    <name evidence="2" type="ORF">BDDG_03847</name>
</gene>
<sequence>MEPNGIYVTLSVNATEYHWGIYVTGDDLRQGVAVHHANNKTGGWSYERKYTNNLVRSKMLALALRVGTVPLPQGHAQIDHILGDPSMISQDSGFRCRAWAMDAVARLHDAGIVNAPDVSEVMTKAYEIANANRSKIEQGICCCIILDVLPWSFLCDVVLCMYMYLAWICLVLYTFHPKA</sequence>